<protein>
    <submittedName>
        <fullName evidence="15">Uncharacterized protein</fullName>
    </submittedName>
</protein>
<evidence type="ECO:0000256" key="11">
    <source>
        <dbReference type="SAM" id="MobiDB-lite"/>
    </source>
</evidence>
<dbReference type="Pfam" id="PF02891">
    <property type="entry name" value="zf-MIZ"/>
    <property type="match status" value="1"/>
</dbReference>
<gene>
    <name evidence="15" type="ORF">MEUPH1_LOCUS12295</name>
</gene>
<proteinExistence type="inferred from homology"/>
<evidence type="ECO:0000259" key="14">
    <source>
        <dbReference type="PROSITE" id="PS51466"/>
    </source>
</evidence>
<dbReference type="PROSITE" id="PS51466">
    <property type="entry name" value="PINIT"/>
    <property type="match status" value="1"/>
</dbReference>
<comment type="caution">
    <text evidence="15">The sequence shown here is derived from an EMBL/GenBank/DDBJ whole genome shotgun (WGS) entry which is preliminary data.</text>
</comment>
<evidence type="ECO:0000256" key="2">
    <source>
        <dbReference type="ARBA" id="ARBA00004718"/>
    </source>
</evidence>
<dbReference type="PROSITE" id="PS50800">
    <property type="entry name" value="SAP"/>
    <property type="match status" value="1"/>
</dbReference>
<accession>A0AAV0WL54</accession>
<dbReference type="PANTHER" id="PTHR10782">
    <property type="entry name" value="ZINC FINGER MIZ DOMAIN-CONTAINING PROTEIN"/>
    <property type="match status" value="1"/>
</dbReference>
<reference evidence="15 16" key="1">
    <citation type="submission" date="2023-01" db="EMBL/GenBank/DDBJ databases">
        <authorList>
            <person name="Whitehead M."/>
        </authorList>
    </citation>
    <scope>NUCLEOTIDE SEQUENCE [LARGE SCALE GENOMIC DNA]</scope>
</reference>
<comment type="similarity">
    <text evidence="3">Belongs to the PIAS family.</text>
</comment>
<dbReference type="CDD" id="cd16650">
    <property type="entry name" value="SP-RING_PIAS-like"/>
    <property type="match status" value="1"/>
</dbReference>
<dbReference type="InterPro" id="IPR003034">
    <property type="entry name" value="SAP_dom"/>
</dbReference>
<comment type="subcellular location">
    <subcellularLocation>
        <location evidence="1">Nucleus</location>
    </subcellularLocation>
</comment>
<dbReference type="FunFam" id="2.60.120.780:FF:000001">
    <property type="entry name" value="E3 SUMO-protein ligase PIAS2 isoform X1"/>
    <property type="match status" value="1"/>
</dbReference>
<evidence type="ECO:0000259" key="12">
    <source>
        <dbReference type="PROSITE" id="PS50800"/>
    </source>
</evidence>
<dbReference type="EMBL" id="CARXXK010000002">
    <property type="protein sequence ID" value="CAI6356575.1"/>
    <property type="molecule type" value="Genomic_DNA"/>
</dbReference>
<dbReference type="Gene3D" id="2.60.120.780">
    <property type="entry name" value="PINIT domain"/>
    <property type="match status" value="1"/>
</dbReference>
<evidence type="ECO:0000256" key="9">
    <source>
        <dbReference type="ARBA" id="ARBA00023242"/>
    </source>
</evidence>
<dbReference type="InterPro" id="IPR004181">
    <property type="entry name" value="Znf_MIZ"/>
</dbReference>
<keyword evidence="4" id="KW-0808">Transferase</keyword>
<dbReference type="Gene3D" id="3.30.40.10">
    <property type="entry name" value="Zinc/RING finger domain, C3HC4 (zinc finger)"/>
    <property type="match status" value="1"/>
</dbReference>
<dbReference type="GO" id="GO:0008270">
    <property type="term" value="F:zinc ion binding"/>
    <property type="evidence" value="ECO:0007669"/>
    <property type="project" value="UniProtKB-KW"/>
</dbReference>
<dbReference type="GO" id="GO:0061665">
    <property type="term" value="F:SUMO ligase activity"/>
    <property type="evidence" value="ECO:0007669"/>
    <property type="project" value="TreeGrafter"/>
</dbReference>
<evidence type="ECO:0000313" key="15">
    <source>
        <dbReference type="EMBL" id="CAI6356575.1"/>
    </source>
</evidence>
<evidence type="ECO:0000259" key="13">
    <source>
        <dbReference type="PROSITE" id="PS51044"/>
    </source>
</evidence>
<dbReference type="GO" id="GO:0003712">
    <property type="term" value="F:transcription coregulator activity"/>
    <property type="evidence" value="ECO:0007669"/>
    <property type="project" value="TreeGrafter"/>
</dbReference>
<dbReference type="Proteomes" id="UP001160148">
    <property type="component" value="Unassembled WGS sequence"/>
</dbReference>
<evidence type="ECO:0000256" key="7">
    <source>
        <dbReference type="ARBA" id="ARBA00022786"/>
    </source>
</evidence>
<dbReference type="Gene3D" id="1.10.720.30">
    <property type="entry name" value="SAP domain"/>
    <property type="match status" value="1"/>
</dbReference>
<keyword evidence="7" id="KW-0833">Ubl conjugation pathway</keyword>
<feature type="region of interest" description="Disordered" evidence="11">
    <location>
        <begin position="552"/>
        <end position="619"/>
    </location>
</feature>
<feature type="compositionally biased region" description="Basic and acidic residues" evidence="11">
    <location>
        <begin position="557"/>
        <end position="567"/>
    </location>
</feature>
<keyword evidence="9" id="KW-0539">Nucleus</keyword>
<dbReference type="AlphaFoldDB" id="A0AAV0WL54"/>
<name>A0AAV0WL54_9HEMI</name>
<dbReference type="GO" id="GO:0000785">
    <property type="term" value="C:chromatin"/>
    <property type="evidence" value="ECO:0007669"/>
    <property type="project" value="TreeGrafter"/>
</dbReference>
<dbReference type="GO" id="GO:0016925">
    <property type="term" value="P:protein sumoylation"/>
    <property type="evidence" value="ECO:0007669"/>
    <property type="project" value="TreeGrafter"/>
</dbReference>
<keyword evidence="6 10" id="KW-0863">Zinc-finger</keyword>
<evidence type="ECO:0000256" key="4">
    <source>
        <dbReference type="ARBA" id="ARBA00022679"/>
    </source>
</evidence>
<dbReference type="InterPro" id="IPR013083">
    <property type="entry name" value="Znf_RING/FYVE/PHD"/>
</dbReference>
<dbReference type="PANTHER" id="PTHR10782:SF94">
    <property type="entry name" value="SUPPRESSOR OF VARIEGATION 2-10, ISOFORM I"/>
    <property type="match status" value="1"/>
</dbReference>
<evidence type="ECO:0000256" key="1">
    <source>
        <dbReference type="ARBA" id="ARBA00004123"/>
    </source>
</evidence>
<evidence type="ECO:0000256" key="3">
    <source>
        <dbReference type="ARBA" id="ARBA00005383"/>
    </source>
</evidence>
<dbReference type="InterPro" id="IPR023321">
    <property type="entry name" value="PINIT"/>
</dbReference>
<dbReference type="InterPro" id="IPR036361">
    <property type="entry name" value="SAP_dom_sf"/>
</dbReference>
<organism evidence="15 16">
    <name type="scientific">Macrosiphum euphorbiae</name>
    <name type="common">potato aphid</name>
    <dbReference type="NCBI Taxonomy" id="13131"/>
    <lineage>
        <taxon>Eukaryota</taxon>
        <taxon>Metazoa</taxon>
        <taxon>Ecdysozoa</taxon>
        <taxon>Arthropoda</taxon>
        <taxon>Hexapoda</taxon>
        <taxon>Insecta</taxon>
        <taxon>Pterygota</taxon>
        <taxon>Neoptera</taxon>
        <taxon>Paraneoptera</taxon>
        <taxon>Hemiptera</taxon>
        <taxon>Sternorrhyncha</taxon>
        <taxon>Aphidomorpha</taxon>
        <taxon>Aphidoidea</taxon>
        <taxon>Aphididae</taxon>
        <taxon>Macrosiphini</taxon>
        <taxon>Macrosiphum</taxon>
    </lineage>
</organism>
<dbReference type="InterPro" id="IPR038654">
    <property type="entry name" value="PINIT_sf"/>
</dbReference>
<dbReference type="PROSITE" id="PS51044">
    <property type="entry name" value="ZF_SP_RING"/>
    <property type="match status" value="1"/>
</dbReference>
<feature type="domain" description="SAP" evidence="12">
    <location>
        <begin position="13"/>
        <end position="47"/>
    </location>
</feature>
<sequence length="619" mass="69943">MANFNTNDYKNMLASFETNEFKSLLGAFGRNISGRKPQLYHRALELLRTRSPGFNHAEYVSKIHEIYTSMPIETSNNNATTNHSLFQTQQRQIMEQIQGQQQRMYQTIPQYPQQPMHMTRGGLPQVMPQIQRDIYSNSVRANTIANNNIQYISGSYQPSRPRSIRPSHLSSSQQMNVVSQGPLGNDMHGTTVGNNSRTPSHETLAHIKFKKLPFYEVIDVVLEPTFLAGTDGCSIQNFPNGMKESQFKLFLSLEAVNIVAMSRDVSLGKNDYPYQFQIRISQLVEPMSNEVTDFMPLGLHIRLGGKTCSLPPMASNNRPGAESRRCPRPINCTPQVKLSPITPNFLNINWTDAKNYIVSMYLVKKLSSETLIQRLQDKGGRSSEETKNYIIEKLADVDPDLATTSYRFSLVCPLGKIRMKIPAKSIHCDHLQCFDASSFILMNEKKPTWMCPTCNRPCLYDDLQIENYFLEVVSSPKLEECSKEIEFLADGTWIVYEENKETKTTNSTFDSKLKPIDTVNLDSDEENSLDIKVELNPETVNENLKFVDLTLSDNEEEPPKEKYKQENEAQAADAIQPVAVVDLKPQAQVQPQQAVTSSEQGVVNEMDTPSPPSSPITTT</sequence>
<dbReference type="Pfam" id="PF14324">
    <property type="entry name" value="PINIT"/>
    <property type="match status" value="1"/>
</dbReference>
<evidence type="ECO:0000313" key="16">
    <source>
        <dbReference type="Proteomes" id="UP001160148"/>
    </source>
</evidence>
<keyword evidence="8" id="KW-0862">Zinc</keyword>
<feature type="domain" description="SP-RING-type" evidence="13">
    <location>
        <begin position="397"/>
        <end position="483"/>
    </location>
</feature>
<evidence type="ECO:0000256" key="8">
    <source>
        <dbReference type="ARBA" id="ARBA00022833"/>
    </source>
</evidence>
<feature type="compositionally biased region" description="Pro residues" evidence="11">
    <location>
        <begin position="609"/>
        <end position="619"/>
    </location>
</feature>
<keyword evidence="5" id="KW-0479">Metal-binding</keyword>
<feature type="domain" description="PINIT" evidence="14">
    <location>
        <begin position="195"/>
        <end position="366"/>
    </location>
</feature>
<evidence type="ECO:0000256" key="6">
    <source>
        <dbReference type="ARBA" id="ARBA00022771"/>
    </source>
</evidence>
<dbReference type="SUPFAM" id="SSF68906">
    <property type="entry name" value="SAP domain"/>
    <property type="match status" value="1"/>
</dbReference>
<evidence type="ECO:0000256" key="10">
    <source>
        <dbReference type="PROSITE-ProRule" id="PRU00452"/>
    </source>
</evidence>
<comment type="pathway">
    <text evidence="2">Protein modification; protein sumoylation.</text>
</comment>
<dbReference type="GO" id="GO:0006357">
    <property type="term" value="P:regulation of transcription by RNA polymerase II"/>
    <property type="evidence" value="ECO:0007669"/>
    <property type="project" value="TreeGrafter"/>
</dbReference>
<evidence type="ECO:0000256" key="5">
    <source>
        <dbReference type="ARBA" id="ARBA00022723"/>
    </source>
</evidence>
<feature type="compositionally biased region" description="Low complexity" evidence="11">
    <location>
        <begin position="585"/>
        <end position="595"/>
    </location>
</feature>
<keyword evidence="16" id="KW-1185">Reference proteome</keyword>
<dbReference type="GO" id="GO:0005634">
    <property type="term" value="C:nucleus"/>
    <property type="evidence" value="ECO:0007669"/>
    <property type="project" value="UniProtKB-SubCell"/>
</dbReference>